<name>A0A6V7WQN3_MELEN</name>
<dbReference type="EMBL" id="CAJEWN010000744">
    <property type="protein sequence ID" value="CAD2189354.1"/>
    <property type="molecule type" value="Genomic_DNA"/>
</dbReference>
<dbReference type="Proteomes" id="UP000580250">
    <property type="component" value="Unassembled WGS sequence"/>
</dbReference>
<accession>A0A6V7WQN3</accession>
<keyword evidence="1" id="KW-0812">Transmembrane</keyword>
<comment type="caution">
    <text evidence="2">The sequence shown here is derived from an EMBL/GenBank/DDBJ whole genome shotgun (WGS) entry which is preliminary data.</text>
</comment>
<dbReference type="AlphaFoldDB" id="A0A6V7WQN3"/>
<evidence type="ECO:0000256" key="1">
    <source>
        <dbReference type="SAM" id="Phobius"/>
    </source>
</evidence>
<feature type="transmembrane region" description="Helical" evidence="1">
    <location>
        <begin position="53"/>
        <end position="69"/>
    </location>
</feature>
<sequence length="70" mass="8539">MHYNNNNNKQKKKFFFLQIYNSNVTSKNNFLVVSDQFTAIISLLFLKHRTKSFLKVFFLFINFWHSLILF</sequence>
<proteinExistence type="predicted"/>
<reference evidence="2 3" key="1">
    <citation type="submission" date="2020-08" db="EMBL/GenBank/DDBJ databases">
        <authorList>
            <person name="Koutsovoulos G."/>
            <person name="Danchin GJ E."/>
        </authorList>
    </citation>
    <scope>NUCLEOTIDE SEQUENCE [LARGE SCALE GENOMIC DNA]</scope>
</reference>
<keyword evidence="1" id="KW-0472">Membrane</keyword>
<evidence type="ECO:0000313" key="2">
    <source>
        <dbReference type="EMBL" id="CAD2189354.1"/>
    </source>
</evidence>
<protein>
    <submittedName>
        <fullName evidence="2">Uncharacterized protein</fullName>
    </submittedName>
</protein>
<keyword evidence="1" id="KW-1133">Transmembrane helix</keyword>
<gene>
    <name evidence="2" type="ORF">MENT_LOCUS42071</name>
</gene>
<evidence type="ECO:0000313" key="3">
    <source>
        <dbReference type="Proteomes" id="UP000580250"/>
    </source>
</evidence>
<organism evidence="2 3">
    <name type="scientific">Meloidogyne enterolobii</name>
    <name type="common">Root-knot nematode worm</name>
    <name type="synonym">Meloidogyne mayaguensis</name>
    <dbReference type="NCBI Taxonomy" id="390850"/>
    <lineage>
        <taxon>Eukaryota</taxon>
        <taxon>Metazoa</taxon>
        <taxon>Ecdysozoa</taxon>
        <taxon>Nematoda</taxon>
        <taxon>Chromadorea</taxon>
        <taxon>Rhabditida</taxon>
        <taxon>Tylenchina</taxon>
        <taxon>Tylenchomorpha</taxon>
        <taxon>Tylenchoidea</taxon>
        <taxon>Meloidogynidae</taxon>
        <taxon>Meloidogyninae</taxon>
        <taxon>Meloidogyne</taxon>
    </lineage>
</organism>